<comment type="similarity">
    <text evidence="1">Belongs to the myo-inositol 1-phosphate synthase family.</text>
</comment>
<accession>A0A2H0LLX9</accession>
<sequence>MSKIKIGIVGVGNCASSLIQGMLYHGNHQASEGPQNGNGLMHAVLGGFTPSDIEPVVAFDIDARKVGNSLHEAIFAAPNCTMRLVEGVAASPVIVEMGNPLDGMAEHMKDYPSSQRFVLSSQKPSSLSKVVSRLKETGTEILINYLPVGSEKATRFYAEACLKAGVSFLNCMPVFIASDPVWNRRFEEKGIPIVGDDVKSQAGATITHRVLTRLFEERGVTIDRTYQLNTGGNTDFLNMLNRERLHSKKISKTEAVQSEMQTRLPDENIHIGPSDYVPWQKDNKVCYIRIEGRGFAGAPVTVELRLSVEDSPNSAGVVIDAIRCLKLARLQRLAGTLQGVSAYYMKHPLIQMSDTEAREEVELFIKNFDSDLPDPDECLEPKAGQKTAVPTAV</sequence>
<dbReference type="InterPro" id="IPR052199">
    <property type="entry name" value="MIPS"/>
</dbReference>
<dbReference type="InterPro" id="IPR002587">
    <property type="entry name" value="Myo-inos-1-P_Synthase"/>
</dbReference>
<reference evidence="3 4" key="1">
    <citation type="submission" date="2017-09" db="EMBL/GenBank/DDBJ databases">
        <title>Depth-based differentiation of microbial function through sediment-hosted aquifers and enrichment of novel symbionts in the deep terrestrial subsurface.</title>
        <authorList>
            <person name="Probst A.J."/>
            <person name="Ladd B."/>
            <person name="Jarett J.K."/>
            <person name="Geller-Mcgrath D.E."/>
            <person name="Sieber C.M."/>
            <person name="Emerson J.B."/>
            <person name="Anantharaman K."/>
            <person name="Thomas B.C."/>
            <person name="Malmstrom R."/>
            <person name="Stieglmeier M."/>
            <person name="Klingl A."/>
            <person name="Woyke T."/>
            <person name="Ryan C.M."/>
            <person name="Banfield J.F."/>
        </authorList>
    </citation>
    <scope>NUCLEOTIDE SEQUENCE [LARGE SCALE GENOMIC DNA]</scope>
    <source>
        <strain evidence="3">CG11_big_fil_rev_8_21_14_0_20_45_26</strain>
    </source>
</reference>
<evidence type="ECO:0000313" key="3">
    <source>
        <dbReference type="EMBL" id="PIQ85399.1"/>
    </source>
</evidence>
<dbReference type="AlphaFoldDB" id="A0A2H0LLX9"/>
<dbReference type="PANTHER" id="PTHR43125">
    <property type="entry name" value="INOSITOL-3-PHOSPHATE SYNTHASE"/>
    <property type="match status" value="1"/>
</dbReference>
<gene>
    <name evidence="3" type="ORF">COV74_08970</name>
</gene>
<dbReference type="InterPro" id="IPR036291">
    <property type="entry name" value="NAD(P)-bd_dom_sf"/>
</dbReference>
<protein>
    <submittedName>
        <fullName evidence="3">Inositol-3-phosphate synthase</fullName>
    </submittedName>
</protein>
<dbReference type="GO" id="GO:0008654">
    <property type="term" value="P:phospholipid biosynthetic process"/>
    <property type="evidence" value="ECO:0007669"/>
    <property type="project" value="InterPro"/>
</dbReference>
<dbReference type="Gene3D" id="3.40.50.720">
    <property type="entry name" value="NAD(P)-binding Rossmann-like Domain"/>
    <property type="match status" value="1"/>
</dbReference>
<evidence type="ECO:0000259" key="2">
    <source>
        <dbReference type="Pfam" id="PF01658"/>
    </source>
</evidence>
<dbReference type="GO" id="GO:0006021">
    <property type="term" value="P:inositol biosynthetic process"/>
    <property type="evidence" value="ECO:0007669"/>
    <property type="project" value="InterPro"/>
</dbReference>
<proteinExistence type="inferred from homology"/>
<name>A0A2H0LLX9_9BACT</name>
<feature type="domain" description="Myo-inositol-1-phosphate synthase GAPDH-like" evidence="2">
    <location>
        <begin position="203"/>
        <end position="311"/>
    </location>
</feature>
<dbReference type="SUPFAM" id="SSF55347">
    <property type="entry name" value="Glyceraldehyde-3-phosphate dehydrogenase-like, C-terminal domain"/>
    <property type="match status" value="1"/>
</dbReference>
<evidence type="ECO:0000256" key="1">
    <source>
        <dbReference type="ARBA" id="ARBA00010813"/>
    </source>
</evidence>
<organism evidence="3 4">
    <name type="scientific">Candidatus Abzuiibacterium crystallinum</name>
    <dbReference type="NCBI Taxonomy" id="1974748"/>
    <lineage>
        <taxon>Bacteria</taxon>
        <taxon>Pseudomonadati</taxon>
        <taxon>Candidatus Omnitrophota</taxon>
        <taxon>Candidatus Abzuiibacterium</taxon>
    </lineage>
</organism>
<evidence type="ECO:0000313" key="4">
    <source>
        <dbReference type="Proteomes" id="UP000230859"/>
    </source>
</evidence>
<dbReference type="PIRSF" id="PIRSF015578">
    <property type="entry name" value="Myoinos-ppht_syn"/>
    <property type="match status" value="1"/>
</dbReference>
<dbReference type="EMBL" id="PCVY01000067">
    <property type="protein sequence ID" value="PIQ85399.1"/>
    <property type="molecule type" value="Genomic_DNA"/>
</dbReference>
<dbReference type="PANTHER" id="PTHR43125:SF1">
    <property type="entry name" value="INOSITOL-3-PHOSPHATE SYNTHASE"/>
    <property type="match status" value="1"/>
</dbReference>
<dbReference type="Pfam" id="PF01658">
    <property type="entry name" value="Inos-1-P_synth"/>
    <property type="match status" value="1"/>
</dbReference>
<dbReference type="SUPFAM" id="SSF51735">
    <property type="entry name" value="NAD(P)-binding Rossmann-fold domains"/>
    <property type="match status" value="1"/>
</dbReference>
<dbReference type="GO" id="GO:0004512">
    <property type="term" value="F:inositol-3-phosphate synthase activity"/>
    <property type="evidence" value="ECO:0007669"/>
    <property type="project" value="InterPro"/>
</dbReference>
<comment type="caution">
    <text evidence="3">The sequence shown here is derived from an EMBL/GenBank/DDBJ whole genome shotgun (WGS) entry which is preliminary data.</text>
</comment>
<dbReference type="Gene3D" id="3.30.360.10">
    <property type="entry name" value="Dihydrodipicolinate Reductase, domain 2"/>
    <property type="match status" value="1"/>
</dbReference>
<dbReference type="InterPro" id="IPR013021">
    <property type="entry name" value="Myo-inos-1-P_Synthase_GAPDH"/>
</dbReference>
<dbReference type="Proteomes" id="UP000230859">
    <property type="component" value="Unassembled WGS sequence"/>
</dbReference>